<dbReference type="Proteomes" id="UP000247832">
    <property type="component" value="Unassembled WGS sequence"/>
</dbReference>
<gene>
    <name evidence="9" type="ORF">CVV68_14275</name>
</gene>
<accession>A0A2V5L6Z1</accession>
<protein>
    <recommendedName>
        <fullName evidence="11">DUF2029 domain-containing protein</fullName>
    </recommendedName>
</protein>
<feature type="transmembrane region" description="Helical" evidence="8">
    <location>
        <begin position="152"/>
        <end position="172"/>
    </location>
</feature>
<evidence type="ECO:0000256" key="8">
    <source>
        <dbReference type="SAM" id="Phobius"/>
    </source>
</evidence>
<evidence type="ECO:0000313" key="10">
    <source>
        <dbReference type="Proteomes" id="UP000247832"/>
    </source>
</evidence>
<evidence type="ECO:0000256" key="6">
    <source>
        <dbReference type="ARBA" id="ARBA00023136"/>
    </source>
</evidence>
<organism evidence="9 10">
    <name type="scientific">Arthrobacter livingstonensis</name>
    <dbReference type="NCBI Taxonomy" id="670078"/>
    <lineage>
        <taxon>Bacteria</taxon>
        <taxon>Bacillati</taxon>
        <taxon>Actinomycetota</taxon>
        <taxon>Actinomycetes</taxon>
        <taxon>Micrococcales</taxon>
        <taxon>Micrococcaceae</taxon>
        <taxon>Arthrobacter</taxon>
    </lineage>
</organism>
<reference evidence="9 10" key="1">
    <citation type="submission" date="2018-05" db="EMBL/GenBank/DDBJ databases">
        <title>Genetic diversity of glacier-inhabiting Cryobacterium bacteria in China and description of Cryobacterium mengkeensis sp. nov. and Arthrobacter glacialis sp. nov.</title>
        <authorList>
            <person name="Liu Q."/>
            <person name="Xin Y.-H."/>
        </authorList>
    </citation>
    <scope>NUCLEOTIDE SEQUENCE [LARGE SCALE GENOMIC DNA]</scope>
    <source>
        <strain evidence="9 10">LI2</strain>
    </source>
</reference>
<name>A0A2V5L6Z1_9MICC</name>
<keyword evidence="5 8" id="KW-1133">Transmembrane helix</keyword>
<feature type="transmembrane region" description="Helical" evidence="8">
    <location>
        <begin position="416"/>
        <end position="436"/>
    </location>
</feature>
<dbReference type="GO" id="GO:0016758">
    <property type="term" value="F:hexosyltransferase activity"/>
    <property type="evidence" value="ECO:0007669"/>
    <property type="project" value="InterPro"/>
</dbReference>
<evidence type="ECO:0000256" key="7">
    <source>
        <dbReference type="ARBA" id="ARBA00024033"/>
    </source>
</evidence>
<proteinExistence type="inferred from homology"/>
<evidence type="ECO:0000256" key="2">
    <source>
        <dbReference type="ARBA" id="ARBA00022475"/>
    </source>
</evidence>
<sequence length="464" mass="50546">MIKAKGHLILAVYPTTLEKDPTISTDTFFAALSRFRDRLLPAPAQAWLKSPPGLWSVFGAVHLFFLVFAAVLSLRGEAFSDTFIYRVWADTGFDETRITGPSPWVYPILALLPMAAAHLFGNAPFLFLWVLMITALNFLAVAKLTGWGRRRAAIPAALWWLGFTALLGWLGFARVDGFTAPVVLIALSLGVARPFLASFILSAATWMKVWPAAVVLALFTVVKHRVRVVLAGVLATALVVVLALSMGSLPKLLNFLLQQGDRGMQLEATFTTPWLWMSVLGLGGARMYMNQDINSMQVDGPGTEVMSVLMQPLLIAAALLVAGLIFWALHTGKRNGGADRTELLLLGALALVTAFVVFNKVGSPQFMVWLAPAVAVGLAHNWRAWRVPATLLIAIGALTFVVYPLFYDALSHNNPVMAAVLTLRNMMLVVLFVWSVRELFLMGRRRSAVPSLHDAGTPAGAKES</sequence>
<keyword evidence="3" id="KW-0808">Transferase</keyword>
<dbReference type="EMBL" id="QJVD01000015">
    <property type="protein sequence ID" value="PYI66452.1"/>
    <property type="molecule type" value="Genomic_DNA"/>
</dbReference>
<comment type="subcellular location">
    <subcellularLocation>
        <location evidence="1">Cell membrane</location>
        <topology evidence="1">Multi-pass membrane protein</topology>
    </subcellularLocation>
</comment>
<dbReference type="InterPro" id="IPR018584">
    <property type="entry name" value="GT87"/>
</dbReference>
<dbReference type="GO" id="GO:0005886">
    <property type="term" value="C:plasma membrane"/>
    <property type="evidence" value="ECO:0007669"/>
    <property type="project" value="UniProtKB-SubCell"/>
</dbReference>
<feature type="transmembrane region" description="Helical" evidence="8">
    <location>
        <begin position="341"/>
        <end position="358"/>
    </location>
</feature>
<comment type="caution">
    <text evidence="9">The sequence shown here is derived from an EMBL/GenBank/DDBJ whole genome shotgun (WGS) entry which is preliminary data.</text>
</comment>
<feature type="transmembrane region" description="Helical" evidence="8">
    <location>
        <begin position="228"/>
        <end position="249"/>
    </location>
</feature>
<evidence type="ECO:0000256" key="3">
    <source>
        <dbReference type="ARBA" id="ARBA00022679"/>
    </source>
</evidence>
<comment type="similarity">
    <text evidence="7">Belongs to the glycosyltransferase 87 family.</text>
</comment>
<evidence type="ECO:0000313" key="9">
    <source>
        <dbReference type="EMBL" id="PYI66452.1"/>
    </source>
</evidence>
<evidence type="ECO:0000256" key="4">
    <source>
        <dbReference type="ARBA" id="ARBA00022692"/>
    </source>
</evidence>
<dbReference type="AlphaFoldDB" id="A0A2V5L6Z1"/>
<feature type="transmembrane region" description="Helical" evidence="8">
    <location>
        <begin position="126"/>
        <end position="145"/>
    </location>
</feature>
<dbReference type="OrthoDB" id="581198at2"/>
<keyword evidence="2" id="KW-1003">Cell membrane</keyword>
<feature type="transmembrane region" description="Helical" evidence="8">
    <location>
        <begin position="53"/>
        <end position="74"/>
    </location>
</feature>
<keyword evidence="4 8" id="KW-0812">Transmembrane</keyword>
<evidence type="ECO:0000256" key="5">
    <source>
        <dbReference type="ARBA" id="ARBA00022989"/>
    </source>
</evidence>
<evidence type="ECO:0000256" key="1">
    <source>
        <dbReference type="ARBA" id="ARBA00004651"/>
    </source>
</evidence>
<feature type="transmembrane region" description="Helical" evidence="8">
    <location>
        <begin position="309"/>
        <end position="329"/>
    </location>
</feature>
<feature type="transmembrane region" description="Helical" evidence="8">
    <location>
        <begin position="203"/>
        <end position="222"/>
    </location>
</feature>
<feature type="transmembrane region" description="Helical" evidence="8">
    <location>
        <begin position="389"/>
        <end position="410"/>
    </location>
</feature>
<keyword evidence="10" id="KW-1185">Reference proteome</keyword>
<evidence type="ECO:0008006" key="11">
    <source>
        <dbReference type="Google" id="ProtNLM"/>
    </source>
</evidence>
<keyword evidence="6 8" id="KW-0472">Membrane</keyword>
<dbReference type="Pfam" id="PF09594">
    <property type="entry name" value="GT87"/>
    <property type="match status" value="1"/>
</dbReference>